<keyword evidence="5" id="KW-1185">Reference proteome</keyword>
<name>A0ABR9UEG5_9CYAN</name>
<protein>
    <recommendedName>
        <fullName evidence="2">Protein argonaute</fullName>
    </recommendedName>
</protein>
<dbReference type="Gene3D" id="3.40.50.2300">
    <property type="match status" value="1"/>
</dbReference>
<dbReference type="InterPro" id="IPR012337">
    <property type="entry name" value="RNaseH-like_sf"/>
</dbReference>
<sequence length="761" mass="86814">MTNTISSTSQIATTPTYFLSEIFPLTIPNPNLDSFRLSPKVDRKLGNKISWHLSQKFQDRIVIWEAGYFWILTKQNEERYGHEKWREALREISEELKDDIGDRIYSIQSLIEPQPTASILAQLAVRALQKGKAFYAETVWSKNQVEVKRKAEFWAETIEFNNSISPALVLTPKSYFSYQGTLVEYYENHPYRHKPEEILIGLKVRERENYNSCTIVGLRGTVGENREELLKHKPASVSSTAINDAPDDQPVVTVKFGKNPKEYDYVMAALCPSITEENSYLFEIKHGDLLTHTKIKYQKRQEYLNSYKQTAQLCLADYGFTVEKSVNNFSYPGVFSLPSFNIEDTPLLFGNNFRGKRGAILNGLKNGVYRRHEDYNNPSRAIRINILKVGEFKVNSVFLEQIQNRLKHYQFNTVNLIDPKTKKVDHDRVKPISIEGLSDSEAKAAVEEALDELLVIKPDIILTFLPQSDRHTDDREEGSLYSFISSRILRRGLASQVIYENTIKDPANYANILNQVVPGILAKLGNLPFILAEPLKIADYFIGLDISRKPKKKGTGSLNVCASVRLYNQRGEFIRYGLEDALTEGEEIDQCTLEKFLPSKDLRGKTVLIYRDGLFRGNEIKHLQEREKAIQAKFILVECIKSGVPRLYNYNPSQNSLKAPTRGLSLRLSSHEVLLVTTQLKSENMGLPLPLRLRVIPDLDETQPISLEDLVEATLKLTLLHHGALKEPRLPVPLYGSDRIAYRRLQGISPGSLDGDKQFWL</sequence>
<dbReference type="Pfam" id="PF02171">
    <property type="entry name" value="Piwi"/>
    <property type="match status" value="1"/>
</dbReference>
<reference evidence="4 5" key="1">
    <citation type="submission" date="2020-10" db="EMBL/GenBank/DDBJ databases">
        <authorList>
            <person name="Castelo-Branco R."/>
            <person name="Eusebio N."/>
            <person name="Adriana R."/>
            <person name="Vieira A."/>
            <person name="Brugerolle De Fraissinette N."/>
            <person name="Rezende De Castro R."/>
            <person name="Schneider M.P."/>
            <person name="Vasconcelos V."/>
            <person name="Leao P.N."/>
        </authorList>
    </citation>
    <scope>NUCLEOTIDE SEQUENCE [LARGE SCALE GENOMIC DNA]</scope>
    <source>
        <strain evidence="4 5">LEGE 06226</strain>
    </source>
</reference>
<organism evidence="4 5">
    <name type="scientific">Planktothrix mougeotii LEGE 06226</name>
    <dbReference type="NCBI Taxonomy" id="1828728"/>
    <lineage>
        <taxon>Bacteria</taxon>
        <taxon>Bacillati</taxon>
        <taxon>Cyanobacteriota</taxon>
        <taxon>Cyanophyceae</taxon>
        <taxon>Oscillatoriophycideae</taxon>
        <taxon>Oscillatoriales</taxon>
        <taxon>Microcoleaceae</taxon>
        <taxon>Planktothrix</taxon>
    </lineage>
</organism>
<dbReference type="InterPro" id="IPR003165">
    <property type="entry name" value="Piwi"/>
</dbReference>
<comment type="caution">
    <text evidence="4">The sequence shown here is derived from an EMBL/GenBank/DDBJ whole genome shotgun (WGS) entry which is preliminary data.</text>
</comment>
<comment type="similarity">
    <text evidence="1">Belongs to the argonaute family. Long pAgo subfamily.</text>
</comment>
<evidence type="ECO:0000256" key="2">
    <source>
        <dbReference type="ARBA" id="ARBA00035032"/>
    </source>
</evidence>
<dbReference type="PROSITE" id="PS50822">
    <property type="entry name" value="PIWI"/>
    <property type="match status" value="1"/>
</dbReference>
<evidence type="ECO:0000313" key="4">
    <source>
        <dbReference type="EMBL" id="MBE9144861.1"/>
    </source>
</evidence>
<dbReference type="InterPro" id="IPR036397">
    <property type="entry name" value="RNaseH_sf"/>
</dbReference>
<evidence type="ECO:0000259" key="3">
    <source>
        <dbReference type="PROSITE" id="PS50822"/>
    </source>
</evidence>
<dbReference type="Gene3D" id="3.30.420.10">
    <property type="entry name" value="Ribonuclease H-like superfamily/Ribonuclease H"/>
    <property type="match status" value="1"/>
</dbReference>
<evidence type="ECO:0000256" key="1">
    <source>
        <dbReference type="ARBA" id="ARBA00035012"/>
    </source>
</evidence>
<evidence type="ECO:0000313" key="5">
    <source>
        <dbReference type="Proteomes" id="UP000640725"/>
    </source>
</evidence>
<proteinExistence type="inferred from homology"/>
<feature type="domain" description="Piwi" evidence="3">
    <location>
        <begin position="460"/>
        <end position="749"/>
    </location>
</feature>
<dbReference type="Proteomes" id="UP000640725">
    <property type="component" value="Unassembled WGS sequence"/>
</dbReference>
<dbReference type="SUPFAM" id="SSF53098">
    <property type="entry name" value="Ribonuclease H-like"/>
    <property type="match status" value="1"/>
</dbReference>
<gene>
    <name evidence="4" type="ORF">IQ236_16790</name>
</gene>
<dbReference type="RefSeq" id="WP_193870356.1">
    <property type="nucleotide sequence ID" value="NZ_JADEWU010000041.1"/>
</dbReference>
<dbReference type="SMART" id="SM00950">
    <property type="entry name" value="Piwi"/>
    <property type="match status" value="1"/>
</dbReference>
<accession>A0ABR9UEG5</accession>
<dbReference type="EMBL" id="JADEWU010000041">
    <property type="protein sequence ID" value="MBE9144861.1"/>
    <property type="molecule type" value="Genomic_DNA"/>
</dbReference>